<evidence type="ECO:0000313" key="2">
    <source>
        <dbReference type="Proteomes" id="UP000012960"/>
    </source>
</evidence>
<reference evidence="1" key="1">
    <citation type="submission" date="2021-05" db="UniProtKB">
        <authorList>
            <consortium name="EnsemblPlants"/>
        </authorList>
    </citation>
    <scope>IDENTIFICATION</scope>
    <source>
        <strain evidence="1">subsp. malaccensis</strain>
    </source>
</reference>
<proteinExistence type="predicted"/>
<evidence type="ECO:0000313" key="1">
    <source>
        <dbReference type="EnsemblPlants" id="Ma01_p15610.1"/>
    </source>
</evidence>
<dbReference type="InParanoid" id="A0A804HUI0"/>
<dbReference type="Gramene" id="Ma01_t15610.1">
    <property type="protein sequence ID" value="Ma01_p15610.1"/>
    <property type="gene ID" value="Ma01_g15610"/>
</dbReference>
<dbReference type="Proteomes" id="UP000012960">
    <property type="component" value="Unplaced"/>
</dbReference>
<protein>
    <submittedName>
        <fullName evidence="1">Uncharacterized protein</fullName>
    </submittedName>
</protein>
<accession>A0A804HUI0</accession>
<name>A0A804HUI0_MUSAM</name>
<organism evidence="1 2">
    <name type="scientific">Musa acuminata subsp. malaccensis</name>
    <name type="common">Wild banana</name>
    <name type="synonym">Musa malaccensis</name>
    <dbReference type="NCBI Taxonomy" id="214687"/>
    <lineage>
        <taxon>Eukaryota</taxon>
        <taxon>Viridiplantae</taxon>
        <taxon>Streptophyta</taxon>
        <taxon>Embryophyta</taxon>
        <taxon>Tracheophyta</taxon>
        <taxon>Spermatophyta</taxon>
        <taxon>Magnoliopsida</taxon>
        <taxon>Liliopsida</taxon>
        <taxon>Zingiberales</taxon>
        <taxon>Musaceae</taxon>
        <taxon>Musa</taxon>
    </lineage>
</organism>
<dbReference type="AlphaFoldDB" id="A0A804HUI0"/>
<keyword evidence="2" id="KW-1185">Reference proteome</keyword>
<sequence>MVLHGSPILVDQKLIDGRNQNDRGKFFISLILAFQDILHRG</sequence>
<dbReference type="EnsemblPlants" id="Ma01_t15610.1">
    <property type="protein sequence ID" value="Ma01_p15610.1"/>
    <property type="gene ID" value="Ma01_g15610"/>
</dbReference>